<dbReference type="HOGENOM" id="CLU_1361306_0_0_1"/>
<dbReference type="EMBL" id="KN823107">
    <property type="protein sequence ID" value="KIO22563.1"/>
    <property type="molecule type" value="Genomic_DNA"/>
</dbReference>
<reference evidence="2 3" key="1">
    <citation type="submission" date="2014-04" db="EMBL/GenBank/DDBJ databases">
        <authorList>
            <consortium name="DOE Joint Genome Institute"/>
            <person name="Kuo A."/>
            <person name="Girlanda M."/>
            <person name="Perotto S."/>
            <person name="Kohler A."/>
            <person name="Nagy L.G."/>
            <person name="Floudas D."/>
            <person name="Copeland A."/>
            <person name="Barry K.W."/>
            <person name="Cichocki N."/>
            <person name="Veneault-Fourrey C."/>
            <person name="LaButti K."/>
            <person name="Lindquist E.A."/>
            <person name="Lipzen A."/>
            <person name="Lundell T."/>
            <person name="Morin E."/>
            <person name="Murat C."/>
            <person name="Sun H."/>
            <person name="Tunlid A."/>
            <person name="Henrissat B."/>
            <person name="Grigoriev I.V."/>
            <person name="Hibbett D.S."/>
            <person name="Martin F."/>
            <person name="Nordberg H.P."/>
            <person name="Cantor M.N."/>
            <person name="Hua S.X."/>
        </authorList>
    </citation>
    <scope>NUCLEOTIDE SEQUENCE [LARGE SCALE GENOMIC DNA]</scope>
    <source>
        <strain evidence="2 3">MUT 4182</strain>
    </source>
</reference>
<keyword evidence="3" id="KW-1185">Reference proteome</keyword>
<reference evidence="3" key="2">
    <citation type="submission" date="2015-01" db="EMBL/GenBank/DDBJ databases">
        <title>Evolutionary Origins and Diversification of the Mycorrhizal Mutualists.</title>
        <authorList>
            <consortium name="DOE Joint Genome Institute"/>
            <consortium name="Mycorrhizal Genomics Consortium"/>
            <person name="Kohler A."/>
            <person name="Kuo A."/>
            <person name="Nagy L.G."/>
            <person name="Floudas D."/>
            <person name="Copeland A."/>
            <person name="Barry K.W."/>
            <person name="Cichocki N."/>
            <person name="Veneault-Fourrey C."/>
            <person name="LaButti K."/>
            <person name="Lindquist E.A."/>
            <person name="Lipzen A."/>
            <person name="Lundell T."/>
            <person name="Morin E."/>
            <person name="Murat C."/>
            <person name="Riley R."/>
            <person name="Ohm R."/>
            <person name="Sun H."/>
            <person name="Tunlid A."/>
            <person name="Henrissat B."/>
            <person name="Grigoriev I.V."/>
            <person name="Hibbett D.S."/>
            <person name="Martin F."/>
        </authorList>
    </citation>
    <scope>NUCLEOTIDE SEQUENCE [LARGE SCALE GENOMIC DNA]</scope>
    <source>
        <strain evidence="3">MUT 4182</strain>
    </source>
</reference>
<feature type="region of interest" description="Disordered" evidence="1">
    <location>
        <begin position="1"/>
        <end position="22"/>
    </location>
</feature>
<dbReference type="Proteomes" id="UP000054248">
    <property type="component" value="Unassembled WGS sequence"/>
</dbReference>
<evidence type="ECO:0000256" key="1">
    <source>
        <dbReference type="SAM" id="MobiDB-lite"/>
    </source>
</evidence>
<accession>A0A0C3KMG7</accession>
<evidence type="ECO:0000313" key="2">
    <source>
        <dbReference type="EMBL" id="KIO22563.1"/>
    </source>
</evidence>
<protein>
    <submittedName>
        <fullName evidence="2">Carbohydrate esterase family 8 protein</fullName>
    </submittedName>
</protein>
<name>A0A0C3KMG7_9AGAM</name>
<sequence>MAQMARNVKPSLPLYKTSPSAKDGTKIINRFYVSRNLASEQSKSPEDQGKATPVWSATTFSPSPPAITLSELNPNDTKQSLPCGPTVPNTQLGHEYSLCWHSCNQHAYPVRKYDASSEKQQIGLLRVINEDEIGIPQYYSVEEEILHIANNYSYSHANGTTPNRREALIVSFLPIIGAPSTRMLELKRKLEKPCHFLESYP</sequence>
<dbReference type="AlphaFoldDB" id="A0A0C3KMG7"/>
<gene>
    <name evidence="2" type="ORF">M407DRAFT_27961</name>
</gene>
<proteinExistence type="predicted"/>
<evidence type="ECO:0000313" key="3">
    <source>
        <dbReference type="Proteomes" id="UP000054248"/>
    </source>
</evidence>
<organism evidence="2 3">
    <name type="scientific">Tulasnella calospora MUT 4182</name>
    <dbReference type="NCBI Taxonomy" id="1051891"/>
    <lineage>
        <taxon>Eukaryota</taxon>
        <taxon>Fungi</taxon>
        <taxon>Dikarya</taxon>
        <taxon>Basidiomycota</taxon>
        <taxon>Agaricomycotina</taxon>
        <taxon>Agaricomycetes</taxon>
        <taxon>Cantharellales</taxon>
        <taxon>Tulasnellaceae</taxon>
        <taxon>Tulasnella</taxon>
    </lineage>
</organism>